<evidence type="ECO:0000313" key="1">
    <source>
        <dbReference type="EMBL" id="TIC91180.1"/>
    </source>
</evidence>
<sequence length="67" mass="6782">MSSLVILKEVQFDPPAQAAVHTSPAIVTAAAALVGLVPLSTTLTLPALKWILSVLGLSVGTSADLLC</sequence>
<proteinExistence type="predicted"/>
<reference evidence="1 2" key="1">
    <citation type="journal article" date="2019" name="Genome Biol. Evol.">
        <title>Genomic Plasticity Mediated by Transposable Elements in the Plant Pathogenic Fungus Colletotrichum higginsianum.</title>
        <authorList>
            <person name="Tsushima A."/>
            <person name="Gan P."/>
            <person name="Kumakura N."/>
            <person name="Narusaka M."/>
            <person name="Takano Y."/>
            <person name="Narusaka Y."/>
            <person name="Shirasu K."/>
        </authorList>
    </citation>
    <scope>NUCLEOTIDE SEQUENCE [LARGE SCALE GENOMIC DNA]</scope>
    <source>
        <strain evidence="1 2">MAFF305635-RFP</strain>
    </source>
</reference>
<comment type="caution">
    <text evidence="1">The sequence shown here is derived from an EMBL/GenBank/DDBJ whole genome shotgun (WGS) entry which is preliminary data.</text>
</comment>
<dbReference type="EMBL" id="MWPZ01000010">
    <property type="protein sequence ID" value="TIC91180.1"/>
    <property type="molecule type" value="Genomic_DNA"/>
</dbReference>
<dbReference type="Proteomes" id="UP000305883">
    <property type="component" value="Unassembled WGS sequence"/>
</dbReference>
<evidence type="ECO:0000313" key="2">
    <source>
        <dbReference type="Proteomes" id="UP000305883"/>
    </source>
</evidence>
<dbReference type="AlphaFoldDB" id="A0A4T0VGC2"/>
<organism evidence="1 2">
    <name type="scientific">Colletotrichum higginsianum</name>
    <dbReference type="NCBI Taxonomy" id="80884"/>
    <lineage>
        <taxon>Eukaryota</taxon>
        <taxon>Fungi</taxon>
        <taxon>Dikarya</taxon>
        <taxon>Ascomycota</taxon>
        <taxon>Pezizomycotina</taxon>
        <taxon>Sordariomycetes</taxon>
        <taxon>Hypocreomycetidae</taxon>
        <taxon>Glomerellales</taxon>
        <taxon>Glomerellaceae</taxon>
        <taxon>Colletotrichum</taxon>
        <taxon>Colletotrichum destructivum species complex</taxon>
    </lineage>
</organism>
<gene>
    <name evidence="1" type="ORF">CH35J_011374</name>
</gene>
<accession>A0A4T0VGC2</accession>
<name>A0A4T0VGC2_9PEZI</name>
<protein>
    <submittedName>
        <fullName evidence="1">Uncharacterized protein</fullName>
    </submittedName>
</protein>